<comment type="caution">
    <text evidence="15">The sequence shown here is derived from an EMBL/GenBank/DDBJ whole genome shotgun (WGS) entry which is preliminary data.</text>
</comment>
<dbReference type="GO" id="GO:0005524">
    <property type="term" value="F:ATP binding"/>
    <property type="evidence" value="ECO:0007669"/>
    <property type="project" value="UniProtKB-UniRule"/>
</dbReference>
<dbReference type="InterPro" id="IPR002110">
    <property type="entry name" value="Ankyrin_rpt"/>
</dbReference>
<feature type="region of interest" description="Disordered" evidence="12">
    <location>
        <begin position="294"/>
        <end position="315"/>
    </location>
</feature>
<dbReference type="PROSITE" id="PS50297">
    <property type="entry name" value="ANK_REP_REGION"/>
    <property type="match status" value="1"/>
</dbReference>
<dbReference type="PROSITE" id="PS50001">
    <property type="entry name" value="SH2"/>
    <property type="match status" value="1"/>
</dbReference>
<dbReference type="InterPro" id="IPR020635">
    <property type="entry name" value="Tyr_kinase_cat_dom"/>
</dbReference>
<keyword evidence="2 11" id="KW-0808">Transferase</keyword>
<dbReference type="PROSITE" id="PS50011">
    <property type="entry name" value="PROTEIN_KINASE_DOM"/>
    <property type="match status" value="1"/>
</dbReference>
<dbReference type="InterPro" id="IPR036770">
    <property type="entry name" value="Ankyrin_rpt-contain_sf"/>
</dbReference>
<dbReference type="InterPro" id="IPR000719">
    <property type="entry name" value="Prot_kinase_dom"/>
</dbReference>
<dbReference type="InterPro" id="IPR011009">
    <property type="entry name" value="Kinase-like_dom_sf"/>
</dbReference>
<dbReference type="FunFam" id="1.10.510.10:FF:000554">
    <property type="entry name" value="Predicted protein"/>
    <property type="match status" value="1"/>
</dbReference>
<keyword evidence="9" id="KW-0727">SH2 domain</keyword>
<dbReference type="Pfam" id="PF07714">
    <property type="entry name" value="PK_Tyr_Ser-Thr"/>
    <property type="match status" value="1"/>
</dbReference>
<dbReference type="PANTHER" id="PTHR24418">
    <property type="entry name" value="TYROSINE-PROTEIN KINASE"/>
    <property type="match status" value="1"/>
</dbReference>
<evidence type="ECO:0000256" key="8">
    <source>
        <dbReference type="PROSITE-ProRule" id="PRU00023"/>
    </source>
</evidence>
<reference evidence="15" key="1">
    <citation type="submission" date="2021-02" db="EMBL/GenBank/DDBJ databases">
        <authorList>
            <person name="Nowell W R."/>
        </authorList>
    </citation>
    <scope>NUCLEOTIDE SEQUENCE</scope>
</reference>
<evidence type="ECO:0000256" key="5">
    <source>
        <dbReference type="ARBA" id="ARBA00022840"/>
    </source>
</evidence>
<keyword evidence="5 10" id="KW-0067">ATP-binding</keyword>
<dbReference type="PRINTS" id="PR00109">
    <property type="entry name" value="TYRKINASE"/>
</dbReference>
<dbReference type="Proteomes" id="UP000681967">
    <property type="component" value="Unassembled WGS sequence"/>
</dbReference>
<evidence type="ECO:0000256" key="9">
    <source>
        <dbReference type="PROSITE-ProRule" id="PRU00191"/>
    </source>
</evidence>
<dbReference type="InterPro" id="IPR008266">
    <property type="entry name" value="Tyr_kinase_AS"/>
</dbReference>
<dbReference type="Gene3D" id="1.10.510.10">
    <property type="entry name" value="Transferase(Phosphotransferase) domain 1"/>
    <property type="match status" value="1"/>
</dbReference>
<evidence type="ECO:0000256" key="10">
    <source>
        <dbReference type="PROSITE-ProRule" id="PRU10141"/>
    </source>
</evidence>
<dbReference type="Gene3D" id="3.30.200.20">
    <property type="entry name" value="Phosphorylase Kinase, domain 1"/>
    <property type="match status" value="1"/>
</dbReference>
<evidence type="ECO:0000256" key="2">
    <source>
        <dbReference type="ARBA" id="ARBA00022679"/>
    </source>
</evidence>
<dbReference type="Pfam" id="PF12796">
    <property type="entry name" value="Ank_2"/>
    <property type="match status" value="1"/>
</dbReference>
<keyword evidence="6 11" id="KW-0829">Tyrosine-protein kinase</keyword>
<dbReference type="InterPro" id="IPR036860">
    <property type="entry name" value="SH2_dom_sf"/>
</dbReference>
<dbReference type="Gene3D" id="3.30.505.10">
    <property type="entry name" value="SH2 domain"/>
    <property type="match status" value="1"/>
</dbReference>
<dbReference type="InterPro" id="IPR050198">
    <property type="entry name" value="Non-receptor_tyrosine_kinases"/>
</dbReference>
<evidence type="ECO:0000256" key="7">
    <source>
        <dbReference type="ARBA" id="ARBA00051245"/>
    </source>
</evidence>
<accession>A0A8S2P388</accession>
<keyword evidence="3 10" id="KW-0547">Nucleotide-binding</keyword>
<evidence type="ECO:0000256" key="3">
    <source>
        <dbReference type="ARBA" id="ARBA00022741"/>
    </source>
</evidence>
<dbReference type="EMBL" id="CAJOBH010005687">
    <property type="protein sequence ID" value="CAF4032390.1"/>
    <property type="molecule type" value="Genomic_DNA"/>
</dbReference>
<dbReference type="InterPro" id="IPR001245">
    <property type="entry name" value="Ser-Thr/Tyr_kinase_cat_dom"/>
</dbReference>
<name>A0A8S2P388_9BILA</name>
<dbReference type="PROSITE" id="PS00109">
    <property type="entry name" value="PROTEIN_KINASE_TYR"/>
    <property type="match status" value="1"/>
</dbReference>
<dbReference type="Gene3D" id="1.25.40.20">
    <property type="entry name" value="Ankyrin repeat-containing domain"/>
    <property type="match status" value="1"/>
</dbReference>
<dbReference type="SUPFAM" id="SSF55550">
    <property type="entry name" value="SH2 domain"/>
    <property type="match status" value="1"/>
</dbReference>
<feature type="binding site" evidence="10">
    <location>
        <position position="408"/>
    </location>
    <ligand>
        <name>ATP</name>
        <dbReference type="ChEBI" id="CHEBI:30616"/>
    </ligand>
</feature>
<protein>
    <recommendedName>
        <fullName evidence="11">Tyrosine-protein kinase</fullName>
        <ecNumber evidence="11">2.7.10.2</ecNumber>
    </recommendedName>
</protein>
<evidence type="ECO:0000259" key="14">
    <source>
        <dbReference type="PROSITE" id="PS50011"/>
    </source>
</evidence>
<sequence length="681" mass="77685">MNSIYKQDQSITYLIKTHSLIDLLDKDHDDLIKQSYSISYYHPNIDRSQAEQLLKTKYIASPCDGLFLLRDCSASPYDFSLSLIYNKIFFHYKIQLIYDIYFSIDSGPQIAGIENLIQFYQERTDGLICILSKEFVKGQPPPVTLRLVGSTNTLHRACQQGNFDIVKKVLSSEYYIHRPDINAKDSQGSTALHRASFFGHDDIVRLLIKAGSHVLARDINGATILHRAAADIKTGLKYNFSHQKSVEETKSLPNIQSSTHRSKVFSSLNSSMTSLNSLSSRSCASSVQENVLSDSSSSLSLSSPPSSSKPKISLIQDENPSKNLKSFVDRRNTVGGKIRSLTSDYQTESRSNQLEIPAMERETYKYYELNVISPDQIHKTAKLGEGEFGEVYEGFYREASTTIPVAIKVLKDYSYSAKQDFLREAEHMSKLNHHCICKLYGIVDSNDNGTMMMIIELFLFGSMLDYLTKYKFRVSEYRLKLWASQIADGMEYMESKGIIHRDLAARNILLQSTDQVKISDFGLSRCIDSDVYVQKSDSKIPVKWYAPEAISLGKFTSKSDVWSVGVTFWEMFSYGDVPYGDMSGSDVYYSLKHGKRLEQTTYCPEYMYQIMLKCWEWDEKDRPTFQQLVQLLKKEFNPLPPNGNRRKSTSTGDLINEQTNEQHEMNNNNENNHESSNITKL</sequence>
<dbReference type="PROSITE" id="PS00107">
    <property type="entry name" value="PROTEIN_KINASE_ATP"/>
    <property type="match status" value="1"/>
</dbReference>
<dbReference type="AlphaFoldDB" id="A0A8S2P388"/>
<dbReference type="CDD" id="cd00192">
    <property type="entry name" value="PTKc"/>
    <property type="match status" value="1"/>
</dbReference>
<evidence type="ECO:0000256" key="4">
    <source>
        <dbReference type="ARBA" id="ARBA00022777"/>
    </source>
</evidence>
<evidence type="ECO:0000313" key="15">
    <source>
        <dbReference type="EMBL" id="CAF4032390.1"/>
    </source>
</evidence>
<comment type="catalytic activity">
    <reaction evidence="7 11">
        <text>L-tyrosyl-[protein] + ATP = O-phospho-L-tyrosyl-[protein] + ADP + H(+)</text>
        <dbReference type="Rhea" id="RHEA:10596"/>
        <dbReference type="Rhea" id="RHEA-COMP:10136"/>
        <dbReference type="Rhea" id="RHEA-COMP:20101"/>
        <dbReference type="ChEBI" id="CHEBI:15378"/>
        <dbReference type="ChEBI" id="CHEBI:30616"/>
        <dbReference type="ChEBI" id="CHEBI:46858"/>
        <dbReference type="ChEBI" id="CHEBI:61978"/>
        <dbReference type="ChEBI" id="CHEBI:456216"/>
        <dbReference type="EC" id="2.7.10.2"/>
    </reaction>
</comment>
<feature type="domain" description="Protein kinase" evidence="14">
    <location>
        <begin position="377"/>
        <end position="637"/>
    </location>
</feature>
<evidence type="ECO:0000256" key="11">
    <source>
        <dbReference type="RuleBase" id="RU362096"/>
    </source>
</evidence>
<comment type="similarity">
    <text evidence="11">Belongs to the protein kinase superfamily. Tyr protein kinase family.</text>
</comment>
<evidence type="ECO:0000256" key="6">
    <source>
        <dbReference type="ARBA" id="ARBA00023137"/>
    </source>
</evidence>
<dbReference type="SUPFAM" id="SSF48403">
    <property type="entry name" value="Ankyrin repeat"/>
    <property type="match status" value="1"/>
</dbReference>
<keyword evidence="1" id="KW-0597">Phosphoprotein</keyword>
<dbReference type="PROSITE" id="PS50088">
    <property type="entry name" value="ANK_REPEAT"/>
    <property type="match status" value="1"/>
</dbReference>
<feature type="region of interest" description="Disordered" evidence="12">
    <location>
        <begin position="660"/>
        <end position="681"/>
    </location>
</feature>
<keyword evidence="8" id="KW-0040">ANK repeat</keyword>
<evidence type="ECO:0000256" key="1">
    <source>
        <dbReference type="ARBA" id="ARBA00022553"/>
    </source>
</evidence>
<dbReference type="InterPro" id="IPR017441">
    <property type="entry name" value="Protein_kinase_ATP_BS"/>
</dbReference>
<dbReference type="Pfam" id="PF00017">
    <property type="entry name" value="SH2"/>
    <property type="match status" value="1"/>
</dbReference>
<feature type="domain" description="SH2" evidence="13">
    <location>
        <begin position="40"/>
        <end position="135"/>
    </location>
</feature>
<dbReference type="SMART" id="SM00248">
    <property type="entry name" value="ANK"/>
    <property type="match status" value="2"/>
</dbReference>
<evidence type="ECO:0000313" key="16">
    <source>
        <dbReference type="Proteomes" id="UP000681967"/>
    </source>
</evidence>
<keyword evidence="4 11" id="KW-0418">Kinase</keyword>
<dbReference type="SMART" id="SM00252">
    <property type="entry name" value="SH2"/>
    <property type="match status" value="1"/>
</dbReference>
<organism evidence="15 16">
    <name type="scientific">Rotaria magnacalcarata</name>
    <dbReference type="NCBI Taxonomy" id="392030"/>
    <lineage>
        <taxon>Eukaryota</taxon>
        <taxon>Metazoa</taxon>
        <taxon>Spiralia</taxon>
        <taxon>Gnathifera</taxon>
        <taxon>Rotifera</taxon>
        <taxon>Eurotatoria</taxon>
        <taxon>Bdelloidea</taxon>
        <taxon>Philodinida</taxon>
        <taxon>Philodinidae</taxon>
        <taxon>Rotaria</taxon>
    </lineage>
</organism>
<feature type="compositionally biased region" description="Low complexity" evidence="12">
    <location>
        <begin position="665"/>
        <end position="681"/>
    </location>
</feature>
<dbReference type="SMART" id="SM00219">
    <property type="entry name" value="TyrKc"/>
    <property type="match status" value="1"/>
</dbReference>
<dbReference type="InterPro" id="IPR000980">
    <property type="entry name" value="SH2"/>
</dbReference>
<dbReference type="GO" id="GO:0004715">
    <property type="term" value="F:non-membrane spanning protein tyrosine kinase activity"/>
    <property type="evidence" value="ECO:0007669"/>
    <property type="project" value="UniProtKB-EC"/>
</dbReference>
<proteinExistence type="inferred from homology"/>
<dbReference type="SUPFAM" id="SSF56112">
    <property type="entry name" value="Protein kinase-like (PK-like)"/>
    <property type="match status" value="1"/>
</dbReference>
<feature type="repeat" description="ANK" evidence="8">
    <location>
        <begin position="187"/>
        <end position="219"/>
    </location>
</feature>
<gene>
    <name evidence="15" type="ORF">BYL167_LOCUS15406</name>
</gene>
<dbReference type="EC" id="2.7.10.2" evidence="11"/>
<evidence type="ECO:0000259" key="13">
    <source>
        <dbReference type="PROSITE" id="PS50001"/>
    </source>
</evidence>
<evidence type="ECO:0000256" key="12">
    <source>
        <dbReference type="SAM" id="MobiDB-lite"/>
    </source>
</evidence>